<evidence type="ECO:0000313" key="3">
    <source>
        <dbReference type="Proteomes" id="UP001185015"/>
    </source>
</evidence>
<feature type="transmembrane region" description="Helical" evidence="1">
    <location>
        <begin position="6"/>
        <end position="39"/>
    </location>
</feature>
<keyword evidence="3" id="KW-1185">Reference proteome</keyword>
<keyword evidence="1" id="KW-0812">Transmembrane</keyword>
<comment type="caution">
    <text evidence="2">The sequence shown here is derived from an EMBL/GenBank/DDBJ whole genome shotgun (WGS) entry which is preliminary data.</text>
</comment>
<dbReference type="EMBL" id="JAVDQI010000012">
    <property type="protein sequence ID" value="MDR6223832.1"/>
    <property type="molecule type" value="Genomic_DNA"/>
</dbReference>
<dbReference type="RefSeq" id="WP_309741260.1">
    <property type="nucleotide sequence ID" value="NZ_JAVDQI010000012.1"/>
</dbReference>
<reference evidence="2 3" key="1">
    <citation type="submission" date="2023-07" db="EMBL/GenBank/DDBJ databases">
        <title>Genomic Encyclopedia of Type Strains, Phase IV (KMG-IV): sequencing the most valuable type-strain genomes for metagenomic binning, comparative biology and taxonomic classification.</title>
        <authorList>
            <person name="Goeker M."/>
        </authorList>
    </citation>
    <scope>NUCLEOTIDE SEQUENCE [LARGE SCALE GENOMIC DNA]</scope>
    <source>
        <strain evidence="2 3">DSM 17273</strain>
    </source>
</reference>
<feature type="transmembrane region" description="Helical" evidence="1">
    <location>
        <begin position="51"/>
        <end position="72"/>
    </location>
</feature>
<dbReference type="Pfam" id="PF17647">
    <property type="entry name" value="DUF5518"/>
    <property type="match status" value="1"/>
</dbReference>
<feature type="transmembrane region" description="Helical" evidence="1">
    <location>
        <begin position="78"/>
        <end position="111"/>
    </location>
</feature>
<dbReference type="AlphaFoldDB" id="A0AA90U1D6"/>
<keyword evidence="1" id="KW-1133">Transmembrane helix</keyword>
<gene>
    <name evidence="2" type="ORF">J2750_002309</name>
</gene>
<protein>
    <submittedName>
        <fullName evidence="2">Type IV secretory pathway VirB6-like protein</fullName>
    </submittedName>
</protein>
<dbReference type="Proteomes" id="UP001185015">
    <property type="component" value="Unassembled WGS sequence"/>
</dbReference>
<name>A0AA90U1D6_9EURY</name>
<sequence length="115" mass="11557">MNIIKGAIIGSICTLVLYMVPVLNALAPFFGGAIGGYVAKEGGIGGVKVGLLMTLLFAVPGFLISGVFVALMSEIPVIGAILAGSGIFITIVIMIYTAIFGIIGGVVGGVVADDR</sequence>
<accession>A0AA90U1D6</accession>
<keyword evidence="1" id="KW-0472">Membrane</keyword>
<dbReference type="InterPro" id="IPR040493">
    <property type="entry name" value="DUF5518"/>
</dbReference>
<evidence type="ECO:0000313" key="2">
    <source>
        <dbReference type="EMBL" id="MDR6223832.1"/>
    </source>
</evidence>
<proteinExistence type="predicted"/>
<organism evidence="2 3">
    <name type="scientific">Methanococcoides alaskense</name>
    <dbReference type="NCBI Taxonomy" id="325778"/>
    <lineage>
        <taxon>Archaea</taxon>
        <taxon>Methanobacteriati</taxon>
        <taxon>Methanobacteriota</taxon>
        <taxon>Stenosarchaea group</taxon>
        <taxon>Methanomicrobia</taxon>
        <taxon>Methanosarcinales</taxon>
        <taxon>Methanosarcinaceae</taxon>
        <taxon>Methanococcoides</taxon>
    </lineage>
</organism>
<evidence type="ECO:0000256" key="1">
    <source>
        <dbReference type="SAM" id="Phobius"/>
    </source>
</evidence>